<dbReference type="AlphaFoldDB" id="A0AAD6SP68"/>
<evidence type="ECO:0000259" key="2">
    <source>
        <dbReference type="Pfam" id="PF21666"/>
    </source>
</evidence>
<dbReference type="InterPro" id="IPR049192">
    <property type="entry name" value="DUF4246_C"/>
</dbReference>
<evidence type="ECO:0000259" key="1">
    <source>
        <dbReference type="Pfam" id="PF14033"/>
    </source>
</evidence>
<gene>
    <name evidence="3" type="ORF">C8F04DRAFT_1211549</name>
</gene>
<dbReference type="InterPro" id="IPR025340">
    <property type="entry name" value="DUF4246"/>
</dbReference>
<sequence length="591" mass="67265">MKSRFQNPPGPFPPPSSPSHGKNYHVLFSPIEYLRRQLAELRMYALSWAIRSKPEWQRKISDPIILGKWRKEALDQQNALRIEERLTLNMINYVLTELVGYARLSDPQTGIQSGPFDAIWFSDRLISNELSERLRAAVSQLENIPDVPKDWHPGSNGQVLDLVHPSLYCIVYDRTESSDSTCPELEPPEYINPAAGLLGSFADYYRATPVSEKFCWLPSDFSVDVTDGSVKLISPYINNLHPIKHKALYPIVESVLGTFIPLFERVLSQVNGQDQDLYRDITPGSGRIVTKLAFGTWAGYNHRYCGLTVPCIWSDGDVEVPDDCTDAEYVALQEAAPKTLPEAFEEYTGALEKTVVPYSLRGKTIQCIIKLANIHLTPENAEYKGGSWHVEGMMNEHIVASGIYYYEEENISESRLAFRVTTGPPVYHEQWDVMCSRILYGMKKNSHCCQDLGSIATSANRALAWPNIYQHRVSPFRLVDPTKPGHRKILAIFLVDPSIEPIPSATDIHPQQADWMFDTLQELRTDPGSLFSRLPVELVDLIVDLIAENLLETFMTREEADKYRLELMDERKNFLSLREKDLSYSFNMCEH</sequence>
<name>A0AAD6SP68_9AGAR</name>
<reference evidence="3" key="1">
    <citation type="submission" date="2023-03" db="EMBL/GenBank/DDBJ databases">
        <title>Massive genome expansion in bonnet fungi (Mycena s.s.) driven by repeated elements and novel gene families across ecological guilds.</title>
        <authorList>
            <consortium name="Lawrence Berkeley National Laboratory"/>
            <person name="Harder C.B."/>
            <person name="Miyauchi S."/>
            <person name="Viragh M."/>
            <person name="Kuo A."/>
            <person name="Thoen E."/>
            <person name="Andreopoulos B."/>
            <person name="Lu D."/>
            <person name="Skrede I."/>
            <person name="Drula E."/>
            <person name="Henrissat B."/>
            <person name="Morin E."/>
            <person name="Kohler A."/>
            <person name="Barry K."/>
            <person name="LaButti K."/>
            <person name="Morin E."/>
            <person name="Salamov A."/>
            <person name="Lipzen A."/>
            <person name="Mereny Z."/>
            <person name="Hegedus B."/>
            <person name="Baldrian P."/>
            <person name="Stursova M."/>
            <person name="Weitz H."/>
            <person name="Taylor A."/>
            <person name="Grigoriev I.V."/>
            <person name="Nagy L.G."/>
            <person name="Martin F."/>
            <person name="Kauserud H."/>
        </authorList>
    </citation>
    <scope>NUCLEOTIDE SEQUENCE</scope>
    <source>
        <strain evidence="3">CBHHK200</strain>
    </source>
</reference>
<dbReference type="PANTHER" id="PTHR33119">
    <property type="entry name" value="IFI3P"/>
    <property type="match status" value="1"/>
</dbReference>
<proteinExistence type="predicted"/>
<feature type="domain" description="DUF4246" evidence="2">
    <location>
        <begin position="35"/>
        <end position="72"/>
    </location>
</feature>
<accession>A0AAD6SP68</accession>
<protein>
    <submittedName>
        <fullName evidence="3">Uncharacterized protein</fullName>
    </submittedName>
</protein>
<dbReference type="Proteomes" id="UP001218188">
    <property type="component" value="Unassembled WGS sequence"/>
</dbReference>
<dbReference type="PANTHER" id="PTHR33119:SF1">
    <property type="entry name" value="FE2OG DIOXYGENASE DOMAIN-CONTAINING PROTEIN"/>
    <property type="match status" value="1"/>
</dbReference>
<dbReference type="Pfam" id="PF14033">
    <property type="entry name" value="DUF4246"/>
    <property type="match status" value="1"/>
</dbReference>
<dbReference type="InterPro" id="IPR049207">
    <property type="entry name" value="DUF4246_N"/>
</dbReference>
<dbReference type="Pfam" id="PF21666">
    <property type="entry name" value="DUF4246_N"/>
    <property type="match status" value="1"/>
</dbReference>
<keyword evidence="4" id="KW-1185">Reference proteome</keyword>
<feature type="domain" description="DUF4246" evidence="1">
    <location>
        <begin position="89"/>
        <end position="518"/>
    </location>
</feature>
<dbReference type="EMBL" id="JARJCM010000084">
    <property type="protein sequence ID" value="KAJ7031095.1"/>
    <property type="molecule type" value="Genomic_DNA"/>
</dbReference>
<evidence type="ECO:0000313" key="4">
    <source>
        <dbReference type="Proteomes" id="UP001218188"/>
    </source>
</evidence>
<comment type="caution">
    <text evidence="3">The sequence shown here is derived from an EMBL/GenBank/DDBJ whole genome shotgun (WGS) entry which is preliminary data.</text>
</comment>
<organism evidence="3 4">
    <name type="scientific">Mycena alexandri</name>
    <dbReference type="NCBI Taxonomy" id="1745969"/>
    <lineage>
        <taxon>Eukaryota</taxon>
        <taxon>Fungi</taxon>
        <taxon>Dikarya</taxon>
        <taxon>Basidiomycota</taxon>
        <taxon>Agaricomycotina</taxon>
        <taxon>Agaricomycetes</taxon>
        <taxon>Agaricomycetidae</taxon>
        <taxon>Agaricales</taxon>
        <taxon>Marasmiineae</taxon>
        <taxon>Mycenaceae</taxon>
        <taxon>Mycena</taxon>
    </lineage>
</organism>
<evidence type="ECO:0000313" key="3">
    <source>
        <dbReference type="EMBL" id="KAJ7031095.1"/>
    </source>
</evidence>